<protein>
    <submittedName>
        <fullName evidence="2">Uncharacterized protein</fullName>
    </submittedName>
</protein>
<sequence>MRFIILSAIGYLISEVTVLTFDITFFSAILVLALGLAKRNFLETDRKTKICQHKIDTNIKTVYVPVNELNVIISGIGCYKTLNFFYTYINNKIYTKFN</sequence>
<proteinExistence type="predicted"/>
<evidence type="ECO:0000313" key="3">
    <source>
        <dbReference type="Proteomes" id="UP000034817"/>
    </source>
</evidence>
<reference evidence="2 3" key="1">
    <citation type="journal article" date="2015" name="ISME J.">
        <title>Genomic and phenotypic differentiation among Methanosarcina mazei populations from Columbia River sediment.</title>
        <authorList>
            <person name="Youngblut N.D."/>
            <person name="Wirth J.S."/>
            <person name="Henriksen J.R."/>
            <person name="Smith M."/>
            <person name="Simon H."/>
            <person name="Metcalf W.W."/>
            <person name="Whitaker R.J."/>
        </authorList>
    </citation>
    <scope>NUCLEOTIDE SEQUENCE [LARGE SCALE GENOMIC DNA]</scope>
    <source>
        <strain evidence="2 3">3.H.A.2.4</strain>
    </source>
</reference>
<organism evidence="2 3">
    <name type="scientific">Methanosarcina mazei</name>
    <name type="common">Methanosarcina frisia</name>
    <dbReference type="NCBI Taxonomy" id="2209"/>
    <lineage>
        <taxon>Archaea</taxon>
        <taxon>Methanobacteriati</taxon>
        <taxon>Methanobacteriota</taxon>
        <taxon>Stenosarchaea group</taxon>
        <taxon>Methanomicrobia</taxon>
        <taxon>Methanosarcinales</taxon>
        <taxon>Methanosarcinaceae</taxon>
        <taxon>Methanosarcina</taxon>
    </lineage>
</organism>
<evidence type="ECO:0000256" key="1">
    <source>
        <dbReference type="SAM" id="Phobius"/>
    </source>
</evidence>
<gene>
    <name evidence="2" type="ORF">DU55_13060</name>
</gene>
<name>A0A0F8IK52_METMZ</name>
<dbReference type="EMBL" id="JJPP01000076">
    <property type="protein sequence ID" value="KKG79799.1"/>
    <property type="molecule type" value="Genomic_DNA"/>
</dbReference>
<keyword evidence="1" id="KW-0812">Transmembrane</keyword>
<evidence type="ECO:0000313" key="2">
    <source>
        <dbReference type="EMBL" id="KKG79799.1"/>
    </source>
</evidence>
<dbReference type="Proteomes" id="UP000034817">
    <property type="component" value="Unassembled WGS sequence"/>
</dbReference>
<keyword evidence="1" id="KW-0472">Membrane</keyword>
<keyword evidence="1" id="KW-1133">Transmembrane helix</keyword>
<feature type="transmembrane region" description="Helical" evidence="1">
    <location>
        <begin position="12"/>
        <end position="37"/>
    </location>
</feature>
<dbReference type="AlphaFoldDB" id="A0A0F8IK52"/>
<dbReference type="PATRIC" id="fig|2209.72.peg.2835"/>
<comment type="caution">
    <text evidence="2">The sequence shown here is derived from an EMBL/GenBank/DDBJ whole genome shotgun (WGS) entry which is preliminary data.</text>
</comment>
<accession>A0A0F8IK52</accession>